<evidence type="ECO:0000256" key="2">
    <source>
        <dbReference type="ARBA" id="ARBA00010790"/>
    </source>
</evidence>
<accession>A0AAD8DXK8</accession>
<protein>
    <recommendedName>
        <fullName evidence="5">Glucose-methanol-choline oxidoreductase N-terminal domain-containing protein</fullName>
    </recommendedName>
</protein>
<name>A0AAD8DXK8_MYTSE</name>
<reference evidence="6" key="1">
    <citation type="submission" date="2023-03" db="EMBL/GenBank/DDBJ databases">
        <title>Chromosome-level genomes of two armyworms, Mythimna separata and Mythimna loreyi, provide insights into the biosynthesis and reception of sex pheromones.</title>
        <authorList>
            <person name="Zhao H."/>
        </authorList>
    </citation>
    <scope>NUCLEOTIDE SEQUENCE</scope>
    <source>
        <strain evidence="6">BeijingLab</strain>
        <tissue evidence="6">Pupa</tissue>
    </source>
</reference>
<dbReference type="Gene3D" id="3.30.560.10">
    <property type="entry name" value="Glucose Oxidase, domain 3"/>
    <property type="match status" value="1"/>
</dbReference>
<dbReference type="Pfam" id="PF00732">
    <property type="entry name" value="GMC_oxred_N"/>
    <property type="match status" value="1"/>
</dbReference>
<dbReference type="GO" id="GO:0016614">
    <property type="term" value="F:oxidoreductase activity, acting on CH-OH group of donors"/>
    <property type="evidence" value="ECO:0007669"/>
    <property type="project" value="InterPro"/>
</dbReference>
<dbReference type="Proteomes" id="UP001231518">
    <property type="component" value="Chromosome 9"/>
</dbReference>
<dbReference type="AlphaFoldDB" id="A0AAD8DXK8"/>
<dbReference type="PANTHER" id="PTHR11552">
    <property type="entry name" value="GLUCOSE-METHANOL-CHOLINE GMC OXIDOREDUCTASE"/>
    <property type="match status" value="1"/>
</dbReference>
<proteinExistence type="inferred from homology"/>
<sequence length="398" mass="43345">MFSLNNASCLMPTTGAGPQLFAATLQYFAAAQCLLNHDTLPESNVANFQSFDFIIIGGGTAGSVVARRLSEVKGWKILLVEAGGDPPVESHTPGLDNTMADSEFNWKSVSTNNGPIDQAIVNGSIKLSRGKMFGGSSSLNEMHYIRGHDADFQKWFDAGNEDWSLDDVHRCFKKAESLQSIKLLKDPTINKFYGKEGPIVINRFNSTKRDSTNGVLKACHEVGINYVPDLNVAGLMGCGIVTATAADGVRQSTNTGYLEPIKNRWNLKILKHAFARKILITNDSKLAFGVQVEKDGRILTFYSTHEVILSAGAVNTPQLLMLSGIGPKEHLSSKNIPCLVDSPMVGQNLQDHLVIPITVYGDGPDKKTEKEKHYDILKLAPEVTDIRPLQTTESCGVP</sequence>
<evidence type="ECO:0000259" key="5">
    <source>
        <dbReference type="PROSITE" id="PS00624"/>
    </source>
</evidence>
<evidence type="ECO:0000256" key="4">
    <source>
        <dbReference type="ARBA" id="ARBA00022827"/>
    </source>
</evidence>
<dbReference type="PROSITE" id="PS00624">
    <property type="entry name" value="GMC_OXRED_2"/>
    <property type="match status" value="1"/>
</dbReference>
<dbReference type="InterPro" id="IPR012132">
    <property type="entry name" value="GMC_OxRdtase"/>
</dbReference>
<gene>
    <name evidence="6" type="ORF">PYW07_017271</name>
</gene>
<feature type="domain" description="Glucose-methanol-choline oxidoreductase N-terminal" evidence="5">
    <location>
        <begin position="312"/>
        <end position="326"/>
    </location>
</feature>
<dbReference type="InterPro" id="IPR036188">
    <property type="entry name" value="FAD/NAD-bd_sf"/>
</dbReference>
<comment type="similarity">
    <text evidence="2">Belongs to the GMC oxidoreductase family.</text>
</comment>
<comment type="cofactor">
    <cofactor evidence="1">
        <name>FAD</name>
        <dbReference type="ChEBI" id="CHEBI:57692"/>
    </cofactor>
</comment>
<keyword evidence="3" id="KW-0285">Flavoprotein</keyword>
<keyword evidence="7" id="KW-1185">Reference proteome</keyword>
<dbReference type="PANTHER" id="PTHR11552:SF147">
    <property type="entry name" value="CHOLINE DEHYDROGENASE, MITOCHONDRIAL"/>
    <property type="match status" value="1"/>
</dbReference>
<dbReference type="GO" id="GO:0050660">
    <property type="term" value="F:flavin adenine dinucleotide binding"/>
    <property type="evidence" value="ECO:0007669"/>
    <property type="project" value="InterPro"/>
</dbReference>
<keyword evidence="4" id="KW-0274">FAD</keyword>
<dbReference type="EMBL" id="JARGEI010000006">
    <property type="protein sequence ID" value="KAJ8730233.1"/>
    <property type="molecule type" value="Genomic_DNA"/>
</dbReference>
<organism evidence="6 7">
    <name type="scientific">Mythimna separata</name>
    <name type="common">Oriental armyworm</name>
    <name type="synonym">Pseudaletia separata</name>
    <dbReference type="NCBI Taxonomy" id="271217"/>
    <lineage>
        <taxon>Eukaryota</taxon>
        <taxon>Metazoa</taxon>
        <taxon>Ecdysozoa</taxon>
        <taxon>Arthropoda</taxon>
        <taxon>Hexapoda</taxon>
        <taxon>Insecta</taxon>
        <taxon>Pterygota</taxon>
        <taxon>Neoptera</taxon>
        <taxon>Endopterygota</taxon>
        <taxon>Lepidoptera</taxon>
        <taxon>Glossata</taxon>
        <taxon>Ditrysia</taxon>
        <taxon>Noctuoidea</taxon>
        <taxon>Noctuidae</taxon>
        <taxon>Noctuinae</taxon>
        <taxon>Hadenini</taxon>
        <taxon>Mythimna</taxon>
    </lineage>
</organism>
<evidence type="ECO:0000256" key="3">
    <source>
        <dbReference type="ARBA" id="ARBA00022630"/>
    </source>
</evidence>
<evidence type="ECO:0000313" key="7">
    <source>
        <dbReference type="Proteomes" id="UP001231518"/>
    </source>
</evidence>
<dbReference type="Gene3D" id="3.50.50.60">
    <property type="entry name" value="FAD/NAD(P)-binding domain"/>
    <property type="match status" value="1"/>
</dbReference>
<comment type="caution">
    <text evidence="6">The sequence shown here is derived from an EMBL/GenBank/DDBJ whole genome shotgun (WGS) entry which is preliminary data.</text>
</comment>
<dbReference type="InterPro" id="IPR000172">
    <property type="entry name" value="GMC_OxRdtase_N"/>
</dbReference>
<dbReference type="SUPFAM" id="SSF51905">
    <property type="entry name" value="FAD/NAD(P)-binding domain"/>
    <property type="match status" value="1"/>
</dbReference>
<evidence type="ECO:0000256" key="1">
    <source>
        <dbReference type="ARBA" id="ARBA00001974"/>
    </source>
</evidence>
<evidence type="ECO:0000313" key="6">
    <source>
        <dbReference type="EMBL" id="KAJ8730233.1"/>
    </source>
</evidence>